<evidence type="ECO:0000259" key="10">
    <source>
        <dbReference type="PROSITE" id="PS51384"/>
    </source>
</evidence>
<accession>A0A2T0UWU5</accession>
<dbReference type="InterPro" id="IPR006058">
    <property type="entry name" value="2Fe2S_fd_BS"/>
</dbReference>
<keyword evidence="8" id="KW-0812">Transmembrane</keyword>
<feature type="transmembrane region" description="Helical" evidence="8">
    <location>
        <begin position="60"/>
        <end position="85"/>
    </location>
</feature>
<dbReference type="InterPro" id="IPR036010">
    <property type="entry name" value="2Fe-2S_ferredoxin-like_sf"/>
</dbReference>
<feature type="domain" description="FAD-binding FR-type" evidence="10">
    <location>
        <begin position="171"/>
        <end position="272"/>
    </location>
</feature>
<evidence type="ECO:0000256" key="1">
    <source>
        <dbReference type="ARBA" id="ARBA00001974"/>
    </source>
</evidence>
<dbReference type="InterPro" id="IPR039261">
    <property type="entry name" value="FNR_nucleotide-bd"/>
</dbReference>
<dbReference type="SUPFAM" id="SSF54292">
    <property type="entry name" value="2Fe-2S ferredoxin-like"/>
    <property type="match status" value="1"/>
</dbReference>
<name>A0A2T0UWU5_9ACTN</name>
<keyword evidence="3" id="KW-0001">2Fe-2S</keyword>
<dbReference type="GO" id="GO:0046872">
    <property type="term" value="F:metal ion binding"/>
    <property type="evidence" value="ECO:0007669"/>
    <property type="project" value="UniProtKB-KW"/>
</dbReference>
<gene>
    <name evidence="11" type="ORF">B0I28_101645</name>
</gene>
<feature type="domain" description="2Fe-2S ferredoxin-type" evidence="9">
    <location>
        <begin position="392"/>
        <end position="478"/>
    </location>
</feature>
<dbReference type="GO" id="GO:0051537">
    <property type="term" value="F:2 iron, 2 sulfur cluster binding"/>
    <property type="evidence" value="ECO:0007669"/>
    <property type="project" value="UniProtKB-KW"/>
</dbReference>
<dbReference type="InterPro" id="IPR012675">
    <property type="entry name" value="Beta-grasp_dom_sf"/>
</dbReference>
<dbReference type="Proteomes" id="UP000238176">
    <property type="component" value="Unassembled WGS sequence"/>
</dbReference>
<dbReference type="InterPro" id="IPR017927">
    <property type="entry name" value="FAD-bd_FR_type"/>
</dbReference>
<dbReference type="SUPFAM" id="SSF52343">
    <property type="entry name" value="Ferredoxin reductase-like, C-terminal NADP-linked domain"/>
    <property type="match status" value="1"/>
</dbReference>
<comment type="cofactor">
    <cofactor evidence="1">
        <name>FAD</name>
        <dbReference type="ChEBI" id="CHEBI:57692"/>
    </cofactor>
</comment>
<reference evidence="11 12" key="1">
    <citation type="submission" date="2018-03" db="EMBL/GenBank/DDBJ databases">
        <title>Genomic Encyclopedia of Type Strains, Phase III (KMG-III): the genomes of soil and plant-associated and newly described type strains.</title>
        <authorList>
            <person name="Whitman W."/>
        </authorList>
    </citation>
    <scope>NUCLEOTIDE SEQUENCE [LARGE SCALE GENOMIC DNA]</scope>
    <source>
        <strain evidence="11 12">CGMCC 4.7067</strain>
    </source>
</reference>
<dbReference type="RefSeq" id="WP_106362344.1">
    <property type="nucleotide sequence ID" value="NZ_PVTJ01000001.1"/>
</dbReference>
<dbReference type="PANTHER" id="PTHR47354:SF1">
    <property type="entry name" value="CARNITINE MONOOXYGENASE REDUCTASE SUBUNIT"/>
    <property type="match status" value="1"/>
</dbReference>
<evidence type="ECO:0000256" key="5">
    <source>
        <dbReference type="ARBA" id="ARBA00023002"/>
    </source>
</evidence>
<dbReference type="PANTHER" id="PTHR47354">
    <property type="entry name" value="NADH OXIDOREDUCTASE HCR"/>
    <property type="match status" value="1"/>
</dbReference>
<keyword evidence="4" id="KW-0479">Metal-binding</keyword>
<proteinExistence type="predicted"/>
<keyword evidence="5" id="KW-0560">Oxidoreductase</keyword>
<keyword evidence="7" id="KW-0411">Iron-sulfur</keyword>
<dbReference type="InterPro" id="IPR050415">
    <property type="entry name" value="MRET"/>
</dbReference>
<keyword evidence="2" id="KW-0285">Flavoprotein</keyword>
<dbReference type="Gene3D" id="3.10.20.30">
    <property type="match status" value="1"/>
</dbReference>
<evidence type="ECO:0000313" key="12">
    <source>
        <dbReference type="Proteomes" id="UP000238176"/>
    </source>
</evidence>
<dbReference type="InterPro" id="IPR017938">
    <property type="entry name" value="Riboflavin_synthase-like_b-brl"/>
</dbReference>
<evidence type="ECO:0000256" key="6">
    <source>
        <dbReference type="ARBA" id="ARBA00023004"/>
    </source>
</evidence>
<sequence>MPADTTPDTRPLLGAAARRALTASHVVLSVVWLAYMAFVLALCVWVLVSPEPGTADAAWAVAGMFNGLGTGAISFAVLGTGLVLAASGGLLRHWWTAAKLAAAVGVIAGGLAVLRPSLTALAAGAGTGADQAALTAGTALGTISLGFAVAVSYLRPWGRIGRLRAERPVADGRIEVRVRRVVPVAAKVHAIELVGLTGRLLPPFEPGAHLEVELPSGTVRHYSLCSYAGDRLLYRIAVLREDAGRGGSREAHRLREGDRIRISPPRNQFPLGLHSGYLFIAGGIGITPIMPMILQVERSRLPWRLVYTGRDRSTMAFADQLATTWPGNVVLYPTTKYGRPDYVAELAGLPATTGVYACGPVPLMDALADTVRRVAPQLELHTEKFAAPAGPAPFPLFAKRSGVEITVGSDRTALAALVGAGVEVPSSCENGVCGTCRLRVVEGSPEHPGRVPGALAPDGAVLFYPCVGRARGRLVVDA</sequence>
<organism evidence="11 12">
    <name type="scientific">Glycomyces artemisiae</name>
    <dbReference type="NCBI Taxonomy" id="1076443"/>
    <lineage>
        <taxon>Bacteria</taxon>
        <taxon>Bacillati</taxon>
        <taxon>Actinomycetota</taxon>
        <taxon>Actinomycetes</taxon>
        <taxon>Glycomycetales</taxon>
        <taxon>Glycomycetaceae</taxon>
        <taxon>Glycomyces</taxon>
    </lineage>
</organism>
<dbReference type="OrthoDB" id="502624at2"/>
<dbReference type="GO" id="GO:0016491">
    <property type="term" value="F:oxidoreductase activity"/>
    <property type="evidence" value="ECO:0007669"/>
    <property type="project" value="UniProtKB-KW"/>
</dbReference>
<evidence type="ECO:0000256" key="4">
    <source>
        <dbReference type="ARBA" id="ARBA00022723"/>
    </source>
</evidence>
<dbReference type="EMBL" id="PVTJ01000001">
    <property type="protein sequence ID" value="PRY62317.1"/>
    <property type="molecule type" value="Genomic_DNA"/>
</dbReference>
<evidence type="ECO:0000256" key="2">
    <source>
        <dbReference type="ARBA" id="ARBA00022630"/>
    </source>
</evidence>
<protein>
    <submittedName>
        <fullName evidence="11">Ferredoxin-NADP reductase</fullName>
    </submittedName>
</protein>
<dbReference type="PROSITE" id="PS51085">
    <property type="entry name" value="2FE2S_FER_2"/>
    <property type="match status" value="1"/>
</dbReference>
<dbReference type="PROSITE" id="PS00197">
    <property type="entry name" value="2FE2S_FER_1"/>
    <property type="match status" value="1"/>
</dbReference>
<dbReference type="CDD" id="cd06185">
    <property type="entry name" value="PDR_like"/>
    <property type="match status" value="1"/>
</dbReference>
<dbReference type="PRINTS" id="PR00409">
    <property type="entry name" value="PHDIOXRDTASE"/>
</dbReference>
<keyword evidence="8" id="KW-0472">Membrane</keyword>
<evidence type="ECO:0000313" key="11">
    <source>
        <dbReference type="EMBL" id="PRY62317.1"/>
    </source>
</evidence>
<evidence type="ECO:0000256" key="3">
    <source>
        <dbReference type="ARBA" id="ARBA00022714"/>
    </source>
</evidence>
<keyword evidence="8" id="KW-1133">Transmembrane helix</keyword>
<dbReference type="AlphaFoldDB" id="A0A2T0UWU5"/>
<feature type="transmembrane region" description="Helical" evidence="8">
    <location>
        <begin position="26"/>
        <end position="48"/>
    </location>
</feature>
<dbReference type="Pfam" id="PF00111">
    <property type="entry name" value="Fer2"/>
    <property type="match status" value="1"/>
</dbReference>
<comment type="caution">
    <text evidence="11">The sequence shown here is derived from an EMBL/GenBank/DDBJ whole genome shotgun (WGS) entry which is preliminary data.</text>
</comment>
<feature type="transmembrane region" description="Helical" evidence="8">
    <location>
        <begin position="97"/>
        <end position="114"/>
    </location>
</feature>
<evidence type="ECO:0000256" key="8">
    <source>
        <dbReference type="SAM" id="Phobius"/>
    </source>
</evidence>
<feature type="transmembrane region" description="Helical" evidence="8">
    <location>
        <begin position="134"/>
        <end position="154"/>
    </location>
</feature>
<dbReference type="CDD" id="cd00207">
    <property type="entry name" value="fer2"/>
    <property type="match status" value="1"/>
</dbReference>
<evidence type="ECO:0000259" key="9">
    <source>
        <dbReference type="PROSITE" id="PS51085"/>
    </source>
</evidence>
<evidence type="ECO:0000256" key="7">
    <source>
        <dbReference type="ARBA" id="ARBA00023014"/>
    </source>
</evidence>
<feature type="transmembrane region" description="Helical" evidence="8">
    <location>
        <begin position="271"/>
        <end position="294"/>
    </location>
</feature>
<dbReference type="SUPFAM" id="SSF63380">
    <property type="entry name" value="Riboflavin synthase domain-like"/>
    <property type="match status" value="1"/>
</dbReference>
<dbReference type="PROSITE" id="PS51384">
    <property type="entry name" value="FAD_FR"/>
    <property type="match status" value="1"/>
</dbReference>
<keyword evidence="6" id="KW-0408">Iron</keyword>
<dbReference type="Gene3D" id="2.40.30.10">
    <property type="entry name" value="Translation factors"/>
    <property type="match status" value="1"/>
</dbReference>
<dbReference type="Gene3D" id="3.40.50.80">
    <property type="entry name" value="Nucleotide-binding domain of ferredoxin-NADP reductase (FNR) module"/>
    <property type="match status" value="1"/>
</dbReference>
<keyword evidence="12" id="KW-1185">Reference proteome</keyword>
<dbReference type="InterPro" id="IPR001041">
    <property type="entry name" value="2Fe-2S_ferredoxin-type"/>
</dbReference>